<feature type="domain" description="ASCH" evidence="1">
    <location>
        <begin position="42"/>
        <end position="165"/>
    </location>
</feature>
<dbReference type="PIRSF" id="PIRSF021320">
    <property type="entry name" value="DUF984"/>
    <property type="match status" value="1"/>
</dbReference>
<dbReference type="Gene3D" id="3.10.400.10">
    <property type="entry name" value="Sulfate adenylyltransferase"/>
    <property type="match status" value="1"/>
</dbReference>
<dbReference type="Proteomes" id="UP001240250">
    <property type="component" value="Unassembled WGS sequence"/>
</dbReference>
<evidence type="ECO:0000313" key="3">
    <source>
        <dbReference type="Proteomes" id="UP001240250"/>
    </source>
</evidence>
<gene>
    <name evidence="2" type="ORF">JO380_003399</name>
</gene>
<dbReference type="PANTHER" id="PTHR39203:SF1">
    <property type="entry name" value="CYTOPLASMIC PROTEIN"/>
    <property type="match status" value="1"/>
</dbReference>
<dbReference type="PANTHER" id="PTHR39203">
    <property type="entry name" value="CYTOPLASMIC PROTEIN-RELATED"/>
    <property type="match status" value="1"/>
</dbReference>
<dbReference type="EMBL" id="JAUSVM010000001">
    <property type="protein sequence ID" value="MDQ0427018.1"/>
    <property type="molecule type" value="Genomic_DNA"/>
</dbReference>
<dbReference type="RefSeq" id="WP_070319620.1">
    <property type="nucleotide sequence ID" value="NZ_CP194061.1"/>
</dbReference>
<accession>A0ABU0GNY5</accession>
<evidence type="ECO:0000259" key="1">
    <source>
        <dbReference type="SMART" id="SM01022"/>
    </source>
</evidence>
<dbReference type="SUPFAM" id="SSF88697">
    <property type="entry name" value="PUA domain-like"/>
    <property type="match status" value="1"/>
</dbReference>
<dbReference type="InterPro" id="IPR009326">
    <property type="entry name" value="DUF984"/>
</dbReference>
<keyword evidence="3" id="KW-1185">Reference proteome</keyword>
<protein>
    <submittedName>
        <fullName evidence="2">Uncharacterized protein YhfF</fullName>
    </submittedName>
</protein>
<dbReference type="SMART" id="SM01022">
    <property type="entry name" value="ASCH"/>
    <property type="match status" value="1"/>
</dbReference>
<dbReference type="InterPro" id="IPR007374">
    <property type="entry name" value="ASCH_domain"/>
</dbReference>
<comment type="caution">
    <text evidence="2">The sequence shown here is derived from an EMBL/GenBank/DDBJ whole genome shotgun (WGS) entry which is preliminary data.</text>
</comment>
<organism evidence="2 3">
    <name type="scientific">Cellulomonas iranensis</name>
    <dbReference type="NCBI Taxonomy" id="76862"/>
    <lineage>
        <taxon>Bacteria</taxon>
        <taxon>Bacillati</taxon>
        <taxon>Actinomycetota</taxon>
        <taxon>Actinomycetes</taxon>
        <taxon>Micrococcales</taxon>
        <taxon>Cellulomonadaceae</taxon>
        <taxon>Cellulomonas</taxon>
    </lineage>
</organism>
<sequence length="175" mass="19429">MAHEDQPTALPPVDRAAADAFWADYAAAHPAAVAACSDYTVEYFGDNPRLADELLRTVTHGPKRGTAELTSEYRARGDELPRVGSHWIACDSTGAPAIVIRSTDLRILTFDQVDADFAYAEGEDDRSLESWRREHRTYWTRTCAARGATWSESDEIVCERFSVVWPPELADAPQA</sequence>
<dbReference type="CDD" id="cd06553">
    <property type="entry name" value="ASCH_Ef3133_like"/>
    <property type="match status" value="1"/>
</dbReference>
<dbReference type="InterPro" id="IPR015947">
    <property type="entry name" value="PUA-like_sf"/>
</dbReference>
<dbReference type="Pfam" id="PF04266">
    <property type="entry name" value="ASCH"/>
    <property type="match status" value="1"/>
</dbReference>
<evidence type="ECO:0000313" key="2">
    <source>
        <dbReference type="EMBL" id="MDQ0427018.1"/>
    </source>
</evidence>
<proteinExistence type="predicted"/>
<reference evidence="2 3" key="1">
    <citation type="submission" date="2023-07" db="EMBL/GenBank/DDBJ databases">
        <title>Sequencing the genomes of 1000 actinobacteria strains.</title>
        <authorList>
            <person name="Klenk H.-P."/>
        </authorList>
    </citation>
    <scope>NUCLEOTIDE SEQUENCE [LARGE SCALE GENOMIC DNA]</scope>
    <source>
        <strain evidence="2 3">DSM 14785</strain>
    </source>
</reference>
<name>A0ABU0GNY5_9CELL</name>